<dbReference type="InterPro" id="IPR002656">
    <property type="entry name" value="Acyl_transf_3_dom"/>
</dbReference>
<dbReference type="GO" id="GO:0016747">
    <property type="term" value="F:acyltransferase activity, transferring groups other than amino-acyl groups"/>
    <property type="evidence" value="ECO:0007669"/>
    <property type="project" value="InterPro"/>
</dbReference>
<keyword evidence="1" id="KW-0812">Transmembrane</keyword>
<evidence type="ECO:0000259" key="2">
    <source>
        <dbReference type="Pfam" id="PF01757"/>
    </source>
</evidence>
<feature type="transmembrane region" description="Helical" evidence="1">
    <location>
        <begin position="69"/>
        <end position="87"/>
    </location>
</feature>
<sequence>MRRFHSLDYLKTLLALFVVLAHTNWMQNHLSPGIFVLGNGLMRIVVPLFCIIAGYFLQVAIVRGKAGKWLQRVMALYLFWMLAYLPIWQGQVTGVWSFATSMFWGFFHLWFLIGLFFGGLGVIALNWLGRRIAPSHAHWFIILPAVVLGIMGVAMQYADLTGLAHISVQRYRNGFFMCFPFVAMGFLIRSRIEAEGWGAMPPRRQAIAFAALGVLLLAAEAWFVQAHLGTSVLIEVPLATYLAVPAMFMLALQVEMPPQPVDLGLVSATIYFLHIWAFRLADYFGVHDLLGLMAFGVLVPTLVALLYSVLVARMGRRVRKKSAIIAPGLGQAAPVAAAVAAAITIAEP</sequence>
<keyword evidence="1" id="KW-1133">Transmembrane helix</keyword>
<dbReference type="OrthoDB" id="265992at2"/>
<feature type="domain" description="Acyltransferase 3" evidence="2">
    <location>
        <begin position="5"/>
        <end position="306"/>
    </location>
</feature>
<keyword evidence="4" id="KW-1185">Reference proteome</keyword>
<feature type="transmembrane region" description="Helical" evidence="1">
    <location>
        <begin position="140"/>
        <end position="158"/>
    </location>
</feature>
<dbReference type="EMBL" id="FXTK01000004">
    <property type="protein sequence ID" value="SMO55012.1"/>
    <property type="molecule type" value="Genomic_DNA"/>
</dbReference>
<gene>
    <name evidence="3" type="ORF">SAMN06265221_10416</name>
</gene>
<organism evidence="3 4">
    <name type="scientific">Paracoccus laeviglucosivorans</name>
    <dbReference type="NCBI Taxonomy" id="1197861"/>
    <lineage>
        <taxon>Bacteria</taxon>
        <taxon>Pseudomonadati</taxon>
        <taxon>Pseudomonadota</taxon>
        <taxon>Alphaproteobacteria</taxon>
        <taxon>Rhodobacterales</taxon>
        <taxon>Paracoccaceae</taxon>
        <taxon>Paracoccus</taxon>
    </lineage>
</organism>
<feature type="transmembrane region" description="Helical" evidence="1">
    <location>
        <begin position="170"/>
        <end position="187"/>
    </location>
</feature>
<evidence type="ECO:0000313" key="4">
    <source>
        <dbReference type="Proteomes" id="UP000319014"/>
    </source>
</evidence>
<proteinExistence type="predicted"/>
<feature type="transmembrane region" description="Helical" evidence="1">
    <location>
        <begin position="33"/>
        <end position="57"/>
    </location>
</feature>
<dbReference type="Proteomes" id="UP000319014">
    <property type="component" value="Unassembled WGS sequence"/>
</dbReference>
<protein>
    <submittedName>
        <fullName evidence="3">Fucose 4-O-acetylase</fullName>
    </submittedName>
</protein>
<feature type="transmembrane region" description="Helical" evidence="1">
    <location>
        <begin position="107"/>
        <end position="128"/>
    </location>
</feature>
<feature type="transmembrane region" description="Helical" evidence="1">
    <location>
        <begin position="236"/>
        <end position="254"/>
    </location>
</feature>
<feature type="transmembrane region" description="Helical" evidence="1">
    <location>
        <begin position="324"/>
        <end position="346"/>
    </location>
</feature>
<keyword evidence="1" id="KW-0472">Membrane</keyword>
<dbReference type="Pfam" id="PF01757">
    <property type="entry name" value="Acyl_transf_3"/>
    <property type="match status" value="1"/>
</dbReference>
<feature type="transmembrane region" description="Helical" evidence="1">
    <location>
        <begin position="207"/>
        <end position="224"/>
    </location>
</feature>
<accession>A0A521C6E0</accession>
<name>A0A521C6E0_9RHOB</name>
<dbReference type="RefSeq" id="WP_142662240.1">
    <property type="nucleotide sequence ID" value="NZ_FXTK01000004.1"/>
</dbReference>
<evidence type="ECO:0000313" key="3">
    <source>
        <dbReference type="EMBL" id="SMO55012.1"/>
    </source>
</evidence>
<dbReference type="AlphaFoldDB" id="A0A521C6E0"/>
<feature type="transmembrane region" description="Helical" evidence="1">
    <location>
        <begin position="261"/>
        <end position="278"/>
    </location>
</feature>
<feature type="transmembrane region" description="Helical" evidence="1">
    <location>
        <begin position="290"/>
        <end position="312"/>
    </location>
</feature>
<evidence type="ECO:0000256" key="1">
    <source>
        <dbReference type="SAM" id="Phobius"/>
    </source>
</evidence>
<reference evidence="3 4" key="1">
    <citation type="submission" date="2017-05" db="EMBL/GenBank/DDBJ databases">
        <authorList>
            <person name="Varghese N."/>
            <person name="Submissions S."/>
        </authorList>
    </citation>
    <scope>NUCLEOTIDE SEQUENCE [LARGE SCALE GENOMIC DNA]</scope>
    <source>
        <strain evidence="3 4">DSM 100094</strain>
    </source>
</reference>